<dbReference type="OrthoDB" id="5588846at2759"/>
<feature type="region of interest" description="Disordered" evidence="2">
    <location>
        <begin position="506"/>
        <end position="550"/>
    </location>
</feature>
<dbReference type="GeneID" id="36327157"/>
<organism evidence="3 4">
    <name type="scientific">Postia placenta MAD-698-R-SB12</name>
    <dbReference type="NCBI Taxonomy" id="670580"/>
    <lineage>
        <taxon>Eukaryota</taxon>
        <taxon>Fungi</taxon>
        <taxon>Dikarya</taxon>
        <taxon>Basidiomycota</taxon>
        <taxon>Agaricomycotina</taxon>
        <taxon>Agaricomycetes</taxon>
        <taxon>Polyporales</taxon>
        <taxon>Adustoporiaceae</taxon>
        <taxon>Rhodonia</taxon>
    </lineage>
</organism>
<dbReference type="STRING" id="670580.A0A1X6MNC0"/>
<reference evidence="3 4" key="1">
    <citation type="submission" date="2017-04" db="EMBL/GenBank/DDBJ databases">
        <title>Genome Sequence of the Model Brown-Rot Fungus Postia placenta SB12.</title>
        <authorList>
            <consortium name="DOE Joint Genome Institute"/>
            <person name="Gaskell J."/>
            <person name="Kersten P."/>
            <person name="Larrondo L.F."/>
            <person name="Canessa P."/>
            <person name="Martinez D."/>
            <person name="Hibbett D."/>
            <person name="Schmoll M."/>
            <person name="Kubicek C.P."/>
            <person name="Martinez A.T."/>
            <person name="Yadav J."/>
            <person name="Master E."/>
            <person name="Magnuson J.K."/>
            <person name="James T."/>
            <person name="Yaver D."/>
            <person name="Berka R."/>
            <person name="Labutti K."/>
            <person name="Lipzen A."/>
            <person name="Aerts A."/>
            <person name="Barry K."/>
            <person name="Henrissat B."/>
            <person name="Blanchette R."/>
            <person name="Grigoriev I."/>
            <person name="Cullen D."/>
        </authorList>
    </citation>
    <scope>NUCLEOTIDE SEQUENCE [LARGE SCALE GENOMIC DNA]</scope>
    <source>
        <strain evidence="3 4">MAD-698-R-SB12</strain>
    </source>
</reference>
<feature type="coiled-coil region" evidence="1">
    <location>
        <begin position="57"/>
        <end position="84"/>
    </location>
</feature>
<dbReference type="GO" id="GO:0003729">
    <property type="term" value="F:mRNA binding"/>
    <property type="evidence" value="ECO:0007669"/>
    <property type="project" value="TreeGrafter"/>
</dbReference>
<dbReference type="Proteomes" id="UP000194127">
    <property type="component" value="Unassembled WGS sequence"/>
</dbReference>
<keyword evidence="4" id="KW-1185">Reference proteome</keyword>
<evidence type="ECO:0000256" key="1">
    <source>
        <dbReference type="SAM" id="Coils"/>
    </source>
</evidence>
<feature type="compositionally biased region" description="Polar residues" evidence="2">
    <location>
        <begin position="527"/>
        <end position="540"/>
    </location>
</feature>
<dbReference type="Gene3D" id="1.25.40.10">
    <property type="entry name" value="Tetratricopeptide repeat domain"/>
    <property type="match status" value="1"/>
</dbReference>
<evidence type="ECO:0000313" key="4">
    <source>
        <dbReference type="Proteomes" id="UP000194127"/>
    </source>
</evidence>
<accession>A0A1X6MNC0</accession>
<proteinExistence type="predicted"/>
<evidence type="ECO:0000256" key="2">
    <source>
        <dbReference type="SAM" id="MobiDB-lite"/>
    </source>
</evidence>
<feature type="region of interest" description="Disordered" evidence="2">
    <location>
        <begin position="809"/>
        <end position="829"/>
    </location>
</feature>
<gene>
    <name evidence="3" type="ORF">POSPLADRAFT_1067622</name>
</gene>
<protein>
    <submittedName>
        <fullName evidence="3">Uncharacterized protein</fullName>
    </submittedName>
</protein>
<evidence type="ECO:0000313" key="3">
    <source>
        <dbReference type="EMBL" id="OSX57875.1"/>
    </source>
</evidence>
<name>A0A1X6MNC0_9APHY</name>
<dbReference type="PANTHER" id="PTHR47938">
    <property type="entry name" value="RESPIRATORY COMPLEX I CHAPERONE (CIA84), PUTATIVE (AFU_ORTHOLOGUE AFUA_2G06020)-RELATED"/>
    <property type="match status" value="1"/>
</dbReference>
<dbReference type="AlphaFoldDB" id="A0A1X6MNC0"/>
<dbReference type="EMBL" id="KZ110606">
    <property type="protein sequence ID" value="OSX57875.1"/>
    <property type="molecule type" value="Genomic_DNA"/>
</dbReference>
<sequence length="829" mass="92373">MALHNSLNGRYRPLLNIPCMVDRSYTQGMGQHFSLRNASHIIGTGSNFGYVSSFIHEQNDERELTELEDRVNALKEVVASEESTTEIMSYSEDELLRIYEDLLAPTTMPSVQESQPVQDPRAQEKDSEAVRCIAERLLESDALATSSTSTLSSQEYRPVITRLQEIASSVETLRLSVPTFDSKDKMNQASPAEVPIGLLTNAEWSSLTRTCVTANDGSAAEAVLDVMKRFGASNVDECAIDVLSLHASAGDVASVEQCLQKYAAPSLTDVHRDLHVKAHAKATPPTTFPTSTLDLLHHYEALGTPAPQKSYTRAITSLLSTQSRPAQGLAQAWDLFAHMRYVAHPQPDVALYTLMLRACSHRAVPAEPERALDLFTEMVVDRQLTPTPGAYAAAAYAFARSGERRYVQEAFRLAKEMLDANRDARGRSAFAADRRLFGALLEGAKRIGDLTRTRWILAEMVREMTQRSGEQEVLVNDLIMTHVFHAYAAFKPPFKRSATLIVDEQAPSEPPSLVQAAEHGQPPGLSRTETGLPLTSQGSRFSHIPPQSRGEVAREAKLLFTRIVEDTRAAPSSLDGDGDTIASRPFRHVQLTPRLLNAYLSVHYVHSSFDEWSGLYRTLFDELDVPRNPKTYVEALERCAISQKSERRMALMLADEIWVVWQGIEEAWRTRDNVQQDEAIKMIDARLVERANAAMIRILALTKNLSRALSHVRAFSDHYPPSKLLRISPKHPLRSSRVVLSGAKPLVRLTSTVNVPDDSVPPLLTFNELEVLHHRLLAVGDRVGLGYLKWLCKAYENFLRERRDATMRAIPEGSDSEKPDDVSQPSHES</sequence>
<feature type="compositionally biased region" description="Basic and acidic residues" evidence="2">
    <location>
        <begin position="815"/>
        <end position="829"/>
    </location>
</feature>
<dbReference type="InterPro" id="IPR011990">
    <property type="entry name" value="TPR-like_helical_dom_sf"/>
</dbReference>
<dbReference type="RefSeq" id="XP_024334669.1">
    <property type="nucleotide sequence ID" value="XM_024482207.1"/>
</dbReference>
<keyword evidence="1" id="KW-0175">Coiled coil</keyword>